<dbReference type="Pfam" id="PF14031">
    <property type="entry name" value="D-ser_dehydrat"/>
    <property type="match status" value="1"/>
</dbReference>
<dbReference type="Gene3D" id="2.40.37.20">
    <property type="entry name" value="D-serine dehydratase-like domain"/>
    <property type="match status" value="1"/>
</dbReference>
<dbReference type="SUPFAM" id="SSF51419">
    <property type="entry name" value="PLP-binding barrel"/>
    <property type="match status" value="1"/>
</dbReference>
<protein>
    <submittedName>
        <fullName evidence="2">Amino acid aldolase</fullName>
    </submittedName>
</protein>
<name>A0ABS1K8D9_9MICC</name>
<dbReference type="InterPro" id="IPR026956">
    <property type="entry name" value="D-ser_dehydrat-like_dom"/>
</dbReference>
<proteinExistence type="predicted"/>
<dbReference type="SMART" id="SM01119">
    <property type="entry name" value="D-ser_dehydrat"/>
    <property type="match status" value="1"/>
</dbReference>
<reference evidence="2 3" key="1">
    <citation type="submission" date="2021-01" db="EMBL/GenBank/DDBJ databases">
        <title>Genome public.</title>
        <authorList>
            <person name="Liu C."/>
            <person name="Sun Q."/>
        </authorList>
    </citation>
    <scope>NUCLEOTIDE SEQUENCE [LARGE SCALE GENOMIC DNA]</scope>
    <source>
        <strain evidence="2 3">JC656</strain>
    </source>
</reference>
<dbReference type="Proteomes" id="UP000639051">
    <property type="component" value="Unassembled WGS sequence"/>
</dbReference>
<sequence length="437" mass="47202">MPGQLRLGELGDTRLSARDKGIPARAVGMSVAEFLASGPRLSEFWTPIVVLHDELLRHNVDVMAQWCAGRRLELMPHGKTTMAPSLWQRQLDAGSLGITLATMGQVRTARSFGLASIMLANSVVDERSLAYLAGELADPELRFVCWADSIATLEAMERGLRRADTPRPVDVCVELGAPGGRTGARTLAEAHDVARRAAASDVLRLAGVSGYEGALAHDRSDESLKAVRAYVERQVELHQALGDLYDSEGDLYVTAGGSAYPDVVADVYGAAMADDSRTGDSRTRWTLRSGAYITHDDGFYRRISPFDEGSARAATPTTESRLRSAMRGVARVVSHPERGLALLDGGKRDFPFDEGLPVPRAVAADLDGEWAPLTDASILAMNDQHSYLGLAGDDVPLGSVVALGLSHPCTTFDKWRYLPVVASQVDDRVVDLVQTFF</sequence>
<accession>A0ABS1K8D9</accession>
<organism evidence="2 3">
    <name type="scientific">Sinomonas cellulolyticus</name>
    <dbReference type="NCBI Taxonomy" id="2801916"/>
    <lineage>
        <taxon>Bacteria</taxon>
        <taxon>Bacillati</taxon>
        <taxon>Actinomycetota</taxon>
        <taxon>Actinomycetes</taxon>
        <taxon>Micrococcales</taxon>
        <taxon>Micrococcaceae</taxon>
        <taxon>Sinomonas</taxon>
    </lineage>
</organism>
<dbReference type="Gene3D" id="3.20.20.10">
    <property type="entry name" value="Alanine racemase"/>
    <property type="match status" value="1"/>
</dbReference>
<evidence type="ECO:0000259" key="1">
    <source>
        <dbReference type="SMART" id="SM01119"/>
    </source>
</evidence>
<gene>
    <name evidence="2" type="ORF">JJE72_16815</name>
</gene>
<comment type="caution">
    <text evidence="2">The sequence shown here is derived from an EMBL/GenBank/DDBJ whole genome shotgun (WGS) entry which is preliminary data.</text>
</comment>
<evidence type="ECO:0000313" key="3">
    <source>
        <dbReference type="Proteomes" id="UP000639051"/>
    </source>
</evidence>
<feature type="domain" description="D-serine dehydratase-like" evidence="1">
    <location>
        <begin position="325"/>
        <end position="422"/>
    </location>
</feature>
<keyword evidence="3" id="KW-1185">Reference proteome</keyword>
<dbReference type="PANTHER" id="PTHR28004:SF8">
    <property type="entry name" value="D-SERINE DEAMINASE"/>
    <property type="match status" value="1"/>
</dbReference>
<dbReference type="InterPro" id="IPR051466">
    <property type="entry name" value="D-amino_acid_metab_enzyme"/>
</dbReference>
<dbReference type="RefSeq" id="WP_189693611.1">
    <property type="nucleotide sequence ID" value="NZ_BNCM01000006.1"/>
</dbReference>
<evidence type="ECO:0000313" key="2">
    <source>
        <dbReference type="EMBL" id="MBL0707157.1"/>
    </source>
</evidence>
<dbReference type="InterPro" id="IPR042208">
    <property type="entry name" value="D-ser_dehydrat-like_sf"/>
</dbReference>
<dbReference type="InterPro" id="IPR029066">
    <property type="entry name" value="PLP-binding_barrel"/>
</dbReference>
<dbReference type="EMBL" id="JAERRC010000046">
    <property type="protein sequence ID" value="MBL0707157.1"/>
    <property type="molecule type" value="Genomic_DNA"/>
</dbReference>
<dbReference type="PANTHER" id="PTHR28004">
    <property type="entry name" value="ZGC:162816-RELATED"/>
    <property type="match status" value="1"/>
</dbReference>